<dbReference type="Proteomes" id="UP000494256">
    <property type="component" value="Unassembled WGS sequence"/>
</dbReference>
<name>A0A8S0ZHM6_ARCPL</name>
<dbReference type="Pfam" id="PF00078">
    <property type="entry name" value="RVT_1"/>
    <property type="match status" value="1"/>
</dbReference>
<feature type="region of interest" description="Disordered" evidence="1">
    <location>
        <begin position="1"/>
        <end position="26"/>
    </location>
</feature>
<reference evidence="4 6" key="1">
    <citation type="submission" date="2020-04" db="EMBL/GenBank/DDBJ databases">
        <authorList>
            <person name="Wallbank WR R."/>
            <person name="Pardo Diaz C."/>
            <person name="Kozak K."/>
            <person name="Martin S."/>
            <person name="Jiggins C."/>
            <person name="Moest M."/>
            <person name="Warren A I."/>
            <person name="Byers J.R.P. K."/>
            <person name="Montejo-Kovacevich G."/>
            <person name="Yen C E."/>
        </authorList>
    </citation>
    <scope>NUCLEOTIDE SEQUENCE [LARGE SCALE GENOMIC DNA]</scope>
</reference>
<dbReference type="SUPFAM" id="SSF56672">
    <property type="entry name" value="DNA/RNA polymerases"/>
    <property type="match status" value="1"/>
</dbReference>
<dbReference type="EMBL" id="CADEBD010000292">
    <property type="protein sequence ID" value="CAB3232934.1"/>
    <property type="molecule type" value="Genomic_DNA"/>
</dbReference>
<dbReference type="GO" id="GO:0071897">
    <property type="term" value="P:DNA biosynthetic process"/>
    <property type="evidence" value="ECO:0007669"/>
    <property type="project" value="UniProtKB-ARBA"/>
</dbReference>
<dbReference type="EMBL" id="CADEBD010000309">
    <property type="protein sequence ID" value="CAB3240166.1"/>
    <property type="molecule type" value="Genomic_DNA"/>
</dbReference>
<evidence type="ECO:0000259" key="2">
    <source>
        <dbReference type="PROSITE" id="PS50878"/>
    </source>
</evidence>
<sequence>MSLREQDLARQAKTNNTPLKSISLTPTDPHEVRSIVMGLRSHSAPGWDKITATILKQNILTLALPITYLCNKSLETGTFPANFKKAVVCPIFKSGEKSEPSNYRPISLLSTMSKILEKIVNKRLINYLEKNEMLSNCQFGFRAKKSTEDAVLTLASNIVTNIEKGDKCLGVFLDLQKAFDTVSTPILLTRLENVGIRGVALEWFTDYLTGRSQCVRVAGIESDGAVCRYGVPQGSTLGPTLFIIYVNELCNVATRSNMDIIMFADDTVLIFHEDSWDKVFHAAEQGLSKTTAWLEDSLLSLNGNKTKYLCFSKSVMSQPSAKHNLKIHMYPCNRGVNRSKCDCATLSRVASIKYLGITVDVQLTWGPHIAVVTTRIRKIIHIFKNLRNIGDVDLLLGTYRALCECIIRYCICVWGGAGKTYLLTAERAQRAVLKVLMYLPYRHPTTAVYEKAGVLSVRKMFIYEILRRYHKKIMSTLLVSNKRVERCPVPRTKSASGQRHFNFLGPYIYNKCNKIQKIKKLSHLKLKRVVHTWLSTMDYDTVENLLRVDK</sequence>
<evidence type="ECO:0000313" key="5">
    <source>
        <dbReference type="EMBL" id="CAB3240166.1"/>
    </source>
</evidence>
<dbReference type="InterPro" id="IPR000477">
    <property type="entry name" value="RT_dom"/>
</dbReference>
<feature type="domain" description="Reverse transcriptase" evidence="2">
    <location>
        <begin position="72"/>
        <end position="359"/>
    </location>
</feature>
<feature type="compositionally biased region" description="Polar residues" evidence="1">
    <location>
        <begin position="12"/>
        <end position="26"/>
    </location>
</feature>
<proteinExistence type="predicted"/>
<dbReference type="PANTHER" id="PTHR33332">
    <property type="entry name" value="REVERSE TRANSCRIPTASE DOMAIN-CONTAINING PROTEIN"/>
    <property type="match status" value="1"/>
</dbReference>
<dbReference type="AlphaFoldDB" id="A0A8S0ZHM6"/>
<evidence type="ECO:0000313" key="3">
    <source>
        <dbReference type="EMBL" id="CAB3220285.1"/>
    </source>
</evidence>
<feature type="compositionally biased region" description="Basic and acidic residues" evidence="1">
    <location>
        <begin position="1"/>
        <end position="10"/>
    </location>
</feature>
<comment type="caution">
    <text evidence="4">The sequence shown here is derived from an EMBL/GenBank/DDBJ whole genome shotgun (WGS) entry which is preliminary data.</text>
</comment>
<dbReference type="PROSITE" id="PS50878">
    <property type="entry name" value="RT_POL"/>
    <property type="match status" value="1"/>
</dbReference>
<protein>
    <recommendedName>
        <fullName evidence="2">Reverse transcriptase domain-containing protein</fullName>
    </recommendedName>
</protein>
<dbReference type="EMBL" id="CADEBD010000037">
    <property type="protein sequence ID" value="CAB3220285.1"/>
    <property type="molecule type" value="Genomic_DNA"/>
</dbReference>
<dbReference type="InterPro" id="IPR043502">
    <property type="entry name" value="DNA/RNA_pol_sf"/>
</dbReference>
<evidence type="ECO:0000313" key="6">
    <source>
        <dbReference type="Proteomes" id="UP000494256"/>
    </source>
</evidence>
<gene>
    <name evidence="3" type="ORF">APLA_LOCUS245</name>
    <name evidence="4" type="ORF">APLA_LOCUS5946</name>
    <name evidence="5" type="ORF">APLA_LOCUS8880</name>
</gene>
<dbReference type="CDD" id="cd01650">
    <property type="entry name" value="RT_nLTR_like"/>
    <property type="match status" value="1"/>
</dbReference>
<dbReference type="OrthoDB" id="6159439at2759"/>
<evidence type="ECO:0000256" key="1">
    <source>
        <dbReference type="SAM" id="MobiDB-lite"/>
    </source>
</evidence>
<evidence type="ECO:0000313" key="4">
    <source>
        <dbReference type="EMBL" id="CAB3232934.1"/>
    </source>
</evidence>
<organism evidence="4 6">
    <name type="scientific">Arctia plantaginis</name>
    <name type="common">Wood tiger moth</name>
    <name type="synonym">Phalaena plantaginis</name>
    <dbReference type="NCBI Taxonomy" id="874455"/>
    <lineage>
        <taxon>Eukaryota</taxon>
        <taxon>Metazoa</taxon>
        <taxon>Ecdysozoa</taxon>
        <taxon>Arthropoda</taxon>
        <taxon>Hexapoda</taxon>
        <taxon>Insecta</taxon>
        <taxon>Pterygota</taxon>
        <taxon>Neoptera</taxon>
        <taxon>Endopterygota</taxon>
        <taxon>Lepidoptera</taxon>
        <taxon>Glossata</taxon>
        <taxon>Ditrysia</taxon>
        <taxon>Noctuoidea</taxon>
        <taxon>Erebidae</taxon>
        <taxon>Arctiinae</taxon>
        <taxon>Arctia</taxon>
    </lineage>
</organism>
<accession>A0A8S0ZHM6</accession>